<dbReference type="InterPro" id="IPR018323">
    <property type="entry name" value="OM_lipoprot_carrier_LolA_Pbac"/>
</dbReference>
<evidence type="ECO:0000256" key="9">
    <source>
        <dbReference type="ARBA" id="ARBA00023186"/>
    </source>
</evidence>
<dbReference type="PANTHER" id="PTHR35869:SF1">
    <property type="entry name" value="OUTER-MEMBRANE LIPOPROTEIN CARRIER PROTEIN"/>
    <property type="match status" value="1"/>
</dbReference>
<evidence type="ECO:0000313" key="12">
    <source>
        <dbReference type="Proteomes" id="UP000020218"/>
    </source>
</evidence>
<dbReference type="GO" id="GO:0042597">
    <property type="term" value="C:periplasmic space"/>
    <property type="evidence" value="ECO:0007669"/>
    <property type="project" value="UniProtKB-SubCell"/>
</dbReference>
<dbReference type="CDD" id="cd16325">
    <property type="entry name" value="LolA"/>
    <property type="match status" value="1"/>
</dbReference>
<name>A0A011M7R3_9PROT</name>
<protein>
    <recommendedName>
        <fullName evidence="4 10">Outer-membrane lipoprotein carrier protein</fullName>
    </recommendedName>
</protein>
<dbReference type="NCBIfam" id="TIGR00547">
    <property type="entry name" value="lolA"/>
    <property type="match status" value="1"/>
</dbReference>
<dbReference type="InterPro" id="IPR029046">
    <property type="entry name" value="LolA/LolB/LppX"/>
</dbReference>
<evidence type="ECO:0000256" key="3">
    <source>
        <dbReference type="ARBA" id="ARBA00011245"/>
    </source>
</evidence>
<keyword evidence="5 10" id="KW-0813">Transport</keyword>
<dbReference type="PATRIC" id="fig|1454001.3.peg.2983"/>
<dbReference type="Pfam" id="PF03548">
    <property type="entry name" value="LolA"/>
    <property type="match status" value="1"/>
</dbReference>
<dbReference type="HAMAP" id="MF_00240">
    <property type="entry name" value="LolA"/>
    <property type="match status" value="1"/>
</dbReference>
<dbReference type="PANTHER" id="PTHR35869">
    <property type="entry name" value="OUTER-MEMBRANE LIPOPROTEIN CARRIER PROTEIN"/>
    <property type="match status" value="1"/>
</dbReference>
<feature type="signal peptide" evidence="10">
    <location>
        <begin position="1"/>
        <end position="22"/>
    </location>
</feature>
<feature type="chain" id="PRO_5008979138" description="Outer-membrane lipoprotein carrier protein" evidence="10">
    <location>
        <begin position="23"/>
        <end position="206"/>
    </location>
</feature>
<gene>
    <name evidence="10 11" type="primary">lolA</name>
    <name evidence="11" type="ORF">AW08_02940</name>
</gene>
<evidence type="ECO:0000256" key="7">
    <source>
        <dbReference type="ARBA" id="ARBA00022764"/>
    </source>
</evidence>
<dbReference type="STRING" id="1454001.AW08_02940"/>
<dbReference type="AlphaFoldDB" id="A0A011M7R3"/>
<dbReference type="GO" id="GO:0042953">
    <property type="term" value="P:lipoprotein transport"/>
    <property type="evidence" value="ECO:0007669"/>
    <property type="project" value="InterPro"/>
</dbReference>
<comment type="function">
    <text evidence="10">Participates in the translocation of lipoproteins from the inner membrane to the outer membrane. Only forms a complex with a lipoprotein if the residue after the N-terminal Cys is not an aspartate (The Asp acts as a targeting signal to indicate that the lipoprotein should stay in the inner membrane).</text>
</comment>
<comment type="caution">
    <text evidence="11">The sequence shown here is derived from an EMBL/GenBank/DDBJ whole genome shotgun (WGS) entry which is preliminary data.</text>
</comment>
<keyword evidence="7 10" id="KW-0574">Periplasm</keyword>
<keyword evidence="8 10" id="KW-0653">Protein transport</keyword>
<sequence length="206" mass="22607" precursor="true">MNWRQPLCLALCALAASGAAHAAAIDKLQQFLDTTRTLRADFAQTVVARNGRLPQKSSGVMMFWRPGKFRWQIDKPYSQLVVGDGTKISIHDPDLRQVTVRKASAALGGTPASLLAGERTIDRDFSLREAGERDGLEWLEATPKAADSGFEKVRVGFAGNELRAMELLDNLGQTTTLLFSRVEINPRLAPSLFRFTPPPNTDVIGD</sequence>
<evidence type="ECO:0000256" key="6">
    <source>
        <dbReference type="ARBA" id="ARBA00022729"/>
    </source>
</evidence>
<proteinExistence type="inferred from homology"/>
<keyword evidence="12" id="KW-1185">Reference proteome</keyword>
<dbReference type="SUPFAM" id="SSF89392">
    <property type="entry name" value="Prokaryotic lipoproteins and lipoprotein localization factors"/>
    <property type="match status" value="1"/>
</dbReference>
<reference evidence="11" key="1">
    <citation type="submission" date="2014-02" db="EMBL/GenBank/DDBJ databases">
        <title>Expanding our view of genomic diversity in Candidatus Accumulibacter clades.</title>
        <authorList>
            <person name="Skennerton C.T."/>
            <person name="Barr J.J."/>
            <person name="Slater F.R."/>
            <person name="Bond P.L."/>
            <person name="Tyson G.W."/>
        </authorList>
    </citation>
    <scope>NUCLEOTIDE SEQUENCE [LARGE SCALE GENOMIC DNA]</scope>
</reference>
<evidence type="ECO:0000256" key="1">
    <source>
        <dbReference type="ARBA" id="ARBA00004418"/>
    </source>
</evidence>
<comment type="similarity">
    <text evidence="2 10">Belongs to the LolA family.</text>
</comment>
<dbReference type="Gene3D" id="2.50.20.10">
    <property type="entry name" value="Lipoprotein localisation LolA/LolB/LppX"/>
    <property type="match status" value="1"/>
</dbReference>
<evidence type="ECO:0000256" key="10">
    <source>
        <dbReference type="HAMAP-Rule" id="MF_00240"/>
    </source>
</evidence>
<evidence type="ECO:0000256" key="8">
    <source>
        <dbReference type="ARBA" id="ARBA00022927"/>
    </source>
</evidence>
<evidence type="ECO:0000313" key="11">
    <source>
        <dbReference type="EMBL" id="EXI65728.1"/>
    </source>
</evidence>
<dbReference type="InterPro" id="IPR004564">
    <property type="entry name" value="OM_lipoprot_carrier_LolA-like"/>
</dbReference>
<dbReference type="EMBL" id="JFAX01000019">
    <property type="protein sequence ID" value="EXI65728.1"/>
    <property type="molecule type" value="Genomic_DNA"/>
</dbReference>
<keyword evidence="6 10" id="KW-0732">Signal</keyword>
<dbReference type="Proteomes" id="UP000020218">
    <property type="component" value="Unassembled WGS sequence"/>
</dbReference>
<keyword evidence="9 10" id="KW-0143">Chaperone</keyword>
<keyword evidence="11" id="KW-0449">Lipoprotein</keyword>
<dbReference type="GO" id="GO:0044874">
    <property type="term" value="P:lipoprotein localization to outer membrane"/>
    <property type="evidence" value="ECO:0007669"/>
    <property type="project" value="UniProtKB-UniRule"/>
</dbReference>
<accession>A0A011M7R3</accession>
<evidence type="ECO:0000256" key="2">
    <source>
        <dbReference type="ARBA" id="ARBA00007615"/>
    </source>
</evidence>
<organism evidence="11 12">
    <name type="scientific">Candidatus Accumulibacter adjunctus</name>
    <dbReference type="NCBI Taxonomy" id="1454001"/>
    <lineage>
        <taxon>Bacteria</taxon>
        <taxon>Pseudomonadati</taxon>
        <taxon>Pseudomonadota</taxon>
        <taxon>Betaproteobacteria</taxon>
        <taxon>Candidatus Accumulibacter</taxon>
    </lineage>
</organism>
<comment type="subcellular location">
    <subcellularLocation>
        <location evidence="1 10">Periplasm</location>
    </subcellularLocation>
</comment>
<comment type="subunit">
    <text evidence="3 10">Monomer.</text>
</comment>
<evidence type="ECO:0000256" key="4">
    <source>
        <dbReference type="ARBA" id="ARBA00014035"/>
    </source>
</evidence>
<evidence type="ECO:0000256" key="5">
    <source>
        <dbReference type="ARBA" id="ARBA00022448"/>
    </source>
</evidence>